<dbReference type="GO" id="GO:0010043">
    <property type="term" value="P:response to zinc ion"/>
    <property type="evidence" value="ECO:0007669"/>
    <property type="project" value="TreeGrafter"/>
</dbReference>
<keyword evidence="4 6" id="KW-1133">Transmembrane helix</keyword>
<dbReference type="InterPro" id="IPR037294">
    <property type="entry name" value="ABC_BtuC-like"/>
</dbReference>
<dbReference type="AlphaFoldDB" id="A0A7C4I5M7"/>
<evidence type="ECO:0000256" key="4">
    <source>
        <dbReference type="ARBA" id="ARBA00022989"/>
    </source>
</evidence>
<accession>A0A7C4I5M7</accession>
<evidence type="ECO:0000256" key="5">
    <source>
        <dbReference type="ARBA" id="ARBA00023136"/>
    </source>
</evidence>
<dbReference type="InterPro" id="IPR001626">
    <property type="entry name" value="ABC_TroCD"/>
</dbReference>
<protein>
    <submittedName>
        <fullName evidence="7">Metal ABC transporter permease</fullName>
    </submittedName>
</protein>
<dbReference type="Pfam" id="PF00950">
    <property type="entry name" value="ABC-3"/>
    <property type="match status" value="1"/>
</dbReference>
<evidence type="ECO:0000256" key="3">
    <source>
        <dbReference type="ARBA" id="ARBA00022692"/>
    </source>
</evidence>
<reference evidence="7" key="1">
    <citation type="journal article" date="2020" name="mSystems">
        <title>Genome- and Community-Level Interaction Insights into Carbon Utilization and Element Cycling Functions of Hydrothermarchaeota in Hydrothermal Sediment.</title>
        <authorList>
            <person name="Zhou Z."/>
            <person name="Liu Y."/>
            <person name="Xu W."/>
            <person name="Pan J."/>
            <person name="Luo Z.H."/>
            <person name="Li M."/>
        </authorList>
    </citation>
    <scope>NUCLEOTIDE SEQUENCE [LARGE SCALE GENOMIC DNA]</scope>
    <source>
        <strain evidence="7">SpSt-613</strain>
    </source>
</reference>
<feature type="transmembrane region" description="Helical" evidence="6">
    <location>
        <begin position="96"/>
        <end position="115"/>
    </location>
</feature>
<feature type="transmembrane region" description="Helical" evidence="6">
    <location>
        <begin position="220"/>
        <end position="241"/>
    </location>
</feature>
<dbReference type="Gene3D" id="1.10.3470.10">
    <property type="entry name" value="ABC transporter involved in vitamin B12 uptake, BtuC"/>
    <property type="match status" value="1"/>
</dbReference>
<dbReference type="CDD" id="cd06550">
    <property type="entry name" value="TM_ABC_iron-siderophores_like"/>
    <property type="match status" value="1"/>
</dbReference>
<evidence type="ECO:0000256" key="6">
    <source>
        <dbReference type="SAM" id="Phobius"/>
    </source>
</evidence>
<dbReference type="EMBL" id="DTAD01000059">
    <property type="protein sequence ID" value="HGN90554.1"/>
    <property type="molecule type" value="Genomic_DNA"/>
</dbReference>
<comment type="subcellular location">
    <subcellularLocation>
        <location evidence="1">Membrane</location>
        <topology evidence="1">Multi-pass membrane protein</topology>
    </subcellularLocation>
</comment>
<name>A0A7C4I5M7_CALS0</name>
<feature type="transmembrane region" description="Helical" evidence="6">
    <location>
        <begin position="247"/>
        <end position="267"/>
    </location>
</feature>
<dbReference type="GO" id="GO:0055085">
    <property type="term" value="P:transmembrane transport"/>
    <property type="evidence" value="ECO:0007669"/>
    <property type="project" value="InterPro"/>
</dbReference>
<dbReference type="SUPFAM" id="SSF81345">
    <property type="entry name" value="ABC transporter involved in vitamin B12 uptake, BtuC"/>
    <property type="match status" value="1"/>
</dbReference>
<evidence type="ECO:0000313" key="7">
    <source>
        <dbReference type="EMBL" id="HGN90554.1"/>
    </source>
</evidence>
<evidence type="ECO:0000256" key="1">
    <source>
        <dbReference type="ARBA" id="ARBA00004141"/>
    </source>
</evidence>
<organism evidence="7">
    <name type="scientific">Caldiarchaeum subterraneum</name>
    <dbReference type="NCBI Taxonomy" id="311458"/>
    <lineage>
        <taxon>Archaea</taxon>
        <taxon>Nitrososphaerota</taxon>
        <taxon>Candidatus Caldarchaeales</taxon>
        <taxon>Candidatus Caldarchaeaceae</taxon>
        <taxon>Candidatus Caldarchaeum</taxon>
    </lineage>
</organism>
<keyword evidence="5 6" id="KW-0472">Membrane</keyword>
<sequence>MALAEFFLEPLTYRFMQSAFITSIAVGILASTLSVVIVLRGWALLGDAISHAVLPGLALAAVFNIPLTLGGALAGIISSFAIGVIEQKTRVRNDTAIGIVLTGAFALGLVAISKLRPTLDVFHILFGNVLAVSTEELQLTAAVAAAVLLFFGLFLKEIVAYTFDPVFASVAGLPSNLLHYILMVMISLAVIASLQTVGIILVVALLITPGATAQLLAKNLLQMFIISIAVGITSAIIGLYLSFYLAASSGGTIALTATAIFFAAFLAKRLTASAVSR</sequence>
<gene>
    <name evidence="7" type="ORF">ENT82_05440</name>
</gene>
<comment type="caution">
    <text evidence="7">The sequence shown here is derived from an EMBL/GenBank/DDBJ whole genome shotgun (WGS) entry which is preliminary data.</text>
</comment>
<feature type="transmembrane region" description="Helical" evidence="6">
    <location>
        <begin position="20"/>
        <end position="45"/>
    </location>
</feature>
<dbReference type="FunFam" id="1.10.3470.10:FF:000003">
    <property type="entry name" value="Iron ABC transporter permease SitD"/>
    <property type="match status" value="1"/>
</dbReference>
<proteinExistence type="inferred from homology"/>
<feature type="transmembrane region" description="Helical" evidence="6">
    <location>
        <begin position="57"/>
        <end position="84"/>
    </location>
</feature>
<dbReference type="GO" id="GO:0043190">
    <property type="term" value="C:ATP-binding cassette (ABC) transporter complex"/>
    <property type="evidence" value="ECO:0007669"/>
    <property type="project" value="InterPro"/>
</dbReference>
<dbReference type="PANTHER" id="PTHR30477:SF13">
    <property type="entry name" value="IRON TRANSPORT SYSTEM MEMBRANE PROTEIN HI_0360-RELATED"/>
    <property type="match status" value="1"/>
</dbReference>
<evidence type="ECO:0000256" key="2">
    <source>
        <dbReference type="ARBA" id="ARBA00008034"/>
    </source>
</evidence>
<feature type="transmembrane region" description="Helical" evidence="6">
    <location>
        <begin position="177"/>
        <end position="208"/>
    </location>
</feature>
<dbReference type="PANTHER" id="PTHR30477">
    <property type="entry name" value="ABC-TRANSPORTER METAL-BINDING PROTEIN"/>
    <property type="match status" value="1"/>
</dbReference>
<feature type="transmembrane region" description="Helical" evidence="6">
    <location>
        <begin position="136"/>
        <end position="155"/>
    </location>
</feature>
<keyword evidence="3 6" id="KW-0812">Transmembrane</keyword>
<comment type="similarity">
    <text evidence="2">Belongs to the ABC-3 integral membrane protein family.</text>
</comment>